<evidence type="ECO:0000313" key="3">
    <source>
        <dbReference type="Proteomes" id="UP000786183"/>
    </source>
</evidence>
<feature type="transmembrane region" description="Helical" evidence="1">
    <location>
        <begin position="45"/>
        <end position="63"/>
    </location>
</feature>
<sequence length="72" mass="7871">MNNKKDKDLNIFVLFLKESSLGISIVVAILLGIGLGMLLAKIHKALFIVGVFFGLCAAGLNIYRAYKDITKD</sequence>
<keyword evidence="1" id="KW-1133">Transmembrane helix</keyword>
<dbReference type="EMBL" id="JACGBB010000006">
    <property type="protein sequence ID" value="MBZ7987277.1"/>
    <property type="molecule type" value="Genomic_DNA"/>
</dbReference>
<protein>
    <submittedName>
        <fullName evidence="2">AtpZ/AtpI family protein</fullName>
    </submittedName>
</protein>
<proteinExistence type="predicted"/>
<keyword evidence="3" id="KW-1185">Reference proteome</keyword>
<dbReference type="Pfam" id="PF09527">
    <property type="entry name" value="ATPase_gene1"/>
    <property type="match status" value="1"/>
</dbReference>
<evidence type="ECO:0000313" key="2">
    <source>
        <dbReference type="EMBL" id="MBZ7987277.1"/>
    </source>
</evidence>
<organism evidence="2 3">
    <name type="scientific">Campylobacter canadensis</name>
    <dbReference type="NCBI Taxonomy" id="449520"/>
    <lineage>
        <taxon>Bacteria</taxon>
        <taxon>Pseudomonadati</taxon>
        <taxon>Campylobacterota</taxon>
        <taxon>Epsilonproteobacteria</taxon>
        <taxon>Campylobacterales</taxon>
        <taxon>Campylobacteraceae</taxon>
        <taxon>Campylobacter</taxon>
    </lineage>
</organism>
<accession>A0ABS7WSI0</accession>
<reference evidence="2 3" key="1">
    <citation type="submission" date="2020-07" db="EMBL/GenBank/DDBJ databases">
        <title>Transfer of Campylobacter canadensis to the novel genus Avispirillum gen. nov., that also includes two novel species recovered from migratory waterfowl: Avispirillum anseris sp. nov. and Avispirillum brantae sp. nov.</title>
        <authorList>
            <person name="Miller W.G."/>
            <person name="Chapman M.H."/>
            <person name="Yee E."/>
            <person name="Inglis G.D."/>
        </authorList>
    </citation>
    <scope>NUCLEOTIDE SEQUENCE [LARGE SCALE GENOMIC DNA]</scope>
    <source>
        <strain evidence="2 3">L283</strain>
    </source>
</reference>
<keyword evidence="1" id="KW-0472">Membrane</keyword>
<name>A0ABS7WSI0_9BACT</name>
<feature type="transmembrane region" description="Helical" evidence="1">
    <location>
        <begin position="21"/>
        <end position="39"/>
    </location>
</feature>
<dbReference type="RefSeq" id="WP_172231523.1">
    <property type="nucleotide sequence ID" value="NZ_CP035946.1"/>
</dbReference>
<comment type="caution">
    <text evidence="2">The sequence shown here is derived from an EMBL/GenBank/DDBJ whole genome shotgun (WGS) entry which is preliminary data.</text>
</comment>
<evidence type="ECO:0000256" key="1">
    <source>
        <dbReference type="SAM" id="Phobius"/>
    </source>
</evidence>
<dbReference type="InterPro" id="IPR032820">
    <property type="entry name" value="ATPase_put"/>
</dbReference>
<gene>
    <name evidence="2" type="ORF">AVCANL283_04010</name>
</gene>
<keyword evidence="1" id="KW-0812">Transmembrane</keyword>
<dbReference type="Proteomes" id="UP000786183">
    <property type="component" value="Unassembled WGS sequence"/>
</dbReference>